<proteinExistence type="predicted"/>
<evidence type="ECO:0000313" key="2">
    <source>
        <dbReference type="Proteomes" id="UP000035642"/>
    </source>
</evidence>
<dbReference type="Gene3D" id="3.60.21.10">
    <property type="match status" value="1"/>
</dbReference>
<dbReference type="Proteomes" id="UP000035642">
    <property type="component" value="Unassembled WGS sequence"/>
</dbReference>
<dbReference type="SUPFAM" id="SSF56300">
    <property type="entry name" value="Metallo-dependent phosphatases"/>
    <property type="match status" value="1"/>
</dbReference>
<feature type="region of interest" description="Disordered" evidence="1">
    <location>
        <begin position="87"/>
        <end position="106"/>
    </location>
</feature>
<protein>
    <submittedName>
        <fullName evidence="3">Uncharacterized protein</fullName>
    </submittedName>
</protein>
<evidence type="ECO:0000313" key="3">
    <source>
        <dbReference type="WBParaSite" id="ACAC_0000438401-mRNA-1"/>
    </source>
</evidence>
<reference evidence="2" key="1">
    <citation type="submission" date="2012-09" db="EMBL/GenBank/DDBJ databases">
        <authorList>
            <person name="Martin A.A."/>
        </authorList>
    </citation>
    <scope>NUCLEOTIDE SEQUENCE</scope>
</reference>
<sequence length="141" mass="15954">MYKNGYRISFDGRLVTLFSAPNYMNYKNNSCIVTISERTANQKEKNQKKNINKGDEEEEHSESCGPSPRSSYEQFFSATPLSHTFFQKASPDADRTGPKTNTTAPITNTANKVVGRDRQKNLHQASRVCLNIFPFILQGKL</sequence>
<feature type="region of interest" description="Disordered" evidence="1">
    <location>
        <begin position="38"/>
        <end position="73"/>
    </location>
</feature>
<evidence type="ECO:0000256" key="1">
    <source>
        <dbReference type="SAM" id="MobiDB-lite"/>
    </source>
</evidence>
<dbReference type="AlphaFoldDB" id="A0A0K0D2T9"/>
<organism evidence="2 3">
    <name type="scientific">Angiostrongylus cantonensis</name>
    <name type="common">Rat lungworm</name>
    <dbReference type="NCBI Taxonomy" id="6313"/>
    <lineage>
        <taxon>Eukaryota</taxon>
        <taxon>Metazoa</taxon>
        <taxon>Ecdysozoa</taxon>
        <taxon>Nematoda</taxon>
        <taxon>Chromadorea</taxon>
        <taxon>Rhabditida</taxon>
        <taxon>Rhabditina</taxon>
        <taxon>Rhabditomorpha</taxon>
        <taxon>Strongyloidea</taxon>
        <taxon>Metastrongylidae</taxon>
        <taxon>Angiostrongylus</taxon>
    </lineage>
</organism>
<name>A0A0K0D2T9_ANGCA</name>
<dbReference type="WBParaSite" id="ACAC_0000438401-mRNA-1">
    <property type="protein sequence ID" value="ACAC_0000438401-mRNA-1"/>
    <property type="gene ID" value="ACAC_0000438401"/>
</dbReference>
<dbReference type="STRING" id="6313.A0A0K0D2T9"/>
<accession>A0A0K0D2T9</accession>
<dbReference type="InterPro" id="IPR029052">
    <property type="entry name" value="Metallo-depent_PP-like"/>
</dbReference>
<reference evidence="3" key="2">
    <citation type="submission" date="2017-02" db="UniProtKB">
        <authorList>
            <consortium name="WormBaseParasite"/>
        </authorList>
    </citation>
    <scope>IDENTIFICATION</scope>
</reference>
<keyword evidence="2" id="KW-1185">Reference proteome</keyword>